<evidence type="ECO:0000313" key="2">
    <source>
        <dbReference type="Proteomes" id="UP001056120"/>
    </source>
</evidence>
<proteinExistence type="predicted"/>
<dbReference type="EMBL" id="CM042041">
    <property type="protein sequence ID" value="KAI3712528.1"/>
    <property type="molecule type" value="Genomic_DNA"/>
</dbReference>
<gene>
    <name evidence="1" type="ORF">L1987_71086</name>
</gene>
<name>A0ACB9ARS1_9ASTR</name>
<reference evidence="2" key="1">
    <citation type="journal article" date="2022" name="Mol. Ecol. Resour.">
        <title>The genomes of chicory, endive, great burdock and yacon provide insights into Asteraceae palaeo-polyploidization history and plant inulin production.</title>
        <authorList>
            <person name="Fan W."/>
            <person name="Wang S."/>
            <person name="Wang H."/>
            <person name="Wang A."/>
            <person name="Jiang F."/>
            <person name="Liu H."/>
            <person name="Zhao H."/>
            <person name="Xu D."/>
            <person name="Zhang Y."/>
        </authorList>
    </citation>
    <scope>NUCLEOTIDE SEQUENCE [LARGE SCALE GENOMIC DNA]</scope>
    <source>
        <strain evidence="2">cv. Yunnan</strain>
    </source>
</reference>
<protein>
    <submittedName>
        <fullName evidence="1">Uncharacterized protein</fullName>
    </submittedName>
</protein>
<reference evidence="1 2" key="2">
    <citation type="journal article" date="2022" name="Mol. Ecol. Resour.">
        <title>The genomes of chicory, endive, great burdock and yacon provide insights into Asteraceae paleo-polyploidization history and plant inulin production.</title>
        <authorList>
            <person name="Fan W."/>
            <person name="Wang S."/>
            <person name="Wang H."/>
            <person name="Wang A."/>
            <person name="Jiang F."/>
            <person name="Liu H."/>
            <person name="Zhao H."/>
            <person name="Xu D."/>
            <person name="Zhang Y."/>
        </authorList>
    </citation>
    <scope>NUCLEOTIDE SEQUENCE [LARGE SCALE GENOMIC DNA]</scope>
    <source>
        <strain evidence="2">cv. Yunnan</strain>
        <tissue evidence="1">Leaves</tissue>
    </source>
</reference>
<evidence type="ECO:0000313" key="1">
    <source>
        <dbReference type="EMBL" id="KAI3712528.1"/>
    </source>
</evidence>
<sequence length="157" mass="18068">MDHKQVVTELTQGKEFAMQLKIHLDNPSTSREFQEVLIHNILESYDNSLSLLTTHGLNPNGNESHLQAGMGVTRMESQVLFSDSQCKEHVDHEFDVLNHKDLSAKRMKKWKNQVQIRGDMGVEEALDDGYNWRKYGQKDIFGAKHPRFVIIDSYVSP</sequence>
<organism evidence="1 2">
    <name type="scientific">Smallanthus sonchifolius</name>
    <dbReference type="NCBI Taxonomy" id="185202"/>
    <lineage>
        <taxon>Eukaryota</taxon>
        <taxon>Viridiplantae</taxon>
        <taxon>Streptophyta</taxon>
        <taxon>Embryophyta</taxon>
        <taxon>Tracheophyta</taxon>
        <taxon>Spermatophyta</taxon>
        <taxon>Magnoliopsida</taxon>
        <taxon>eudicotyledons</taxon>
        <taxon>Gunneridae</taxon>
        <taxon>Pentapetalae</taxon>
        <taxon>asterids</taxon>
        <taxon>campanulids</taxon>
        <taxon>Asterales</taxon>
        <taxon>Asteraceae</taxon>
        <taxon>Asteroideae</taxon>
        <taxon>Heliantheae alliance</taxon>
        <taxon>Millerieae</taxon>
        <taxon>Smallanthus</taxon>
    </lineage>
</organism>
<dbReference type="Proteomes" id="UP001056120">
    <property type="component" value="Linkage Group LG24"/>
</dbReference>
<accession>A0ACB9ARS1</accession>
<comment type="caution">
    <text evidence="1">The sequence shown here is derived from an EMBL/GenBank/DDBJ whole genome shotgun (WGS) entry which is preliminary data.</text>
</comment>
<keyword evidence="2" id="KW-1185">Reference proteome</keyword>